<proteinExistence type="predicted"/>
<dbReference type="EMBL" id="UINC01124938">
    <property type="protein sequence ID" value="SVD02423.1"/>
    <property type="molecule type" value="Genomic_DNA"/>
</dbReference>
<feature type="non-terminal residue" evidence="1">
    <location>
        <position position="82"/>
    </location>
</feature>
<sequence>MLYWVICYFLLVAIENSMGLNKIDFSNYSFSKYIPLLQYSKKVGVLTLLYRPVTFLPSLSIAIRRLHDRNISGWWSLLFITP</sequence>
<name>A0A382RXS0_9ZZZZ</name>
<accession>A0A382RXS0</accession>
<reference evidence="1" key="1">
    <citation type="submission" date="2018-05" db="EMBL/GenBank/DDBJ databases">
        <authorList>
            <person name="Lanie J.A."/>
            <person name="Ng W.-L."/>
            <person name="Kazmierczak K.M."/>
            <person name="Andrzejewski T.M."/>
            <person name="Davidsen T.M."/>
            <person name="Wayne K.J."/>
            <person name="Tettelin H."/>
            <person name="Glass J.I."/>
            <person name="Rusch D."/>
            <person name="Podicherti R."/>
            <person name="Tsui H.-C.T."/>
            <person name="Winkler M.E."/>
        </authorList>
    </citation>
    <scope>NUCLEOTIDE SEQUENCE</scope>
</reference>
<organism evidence="1">
    <name type="scientific">marine metagenome</name>
    <dbReference type="NCBI Taxonomy" id="408172"/>
    <lineage>
        <taxon>unclassified sequences</taxon>
        <taxon>metagenomes</taxon>
        <taxon>ecological metagenomes</taxon>
    </lineage>
</organism>
<protein>
    <submittedName>
        <fullName evidence="1">Uncharacterized protein</fullName>
    </submittedName>
</protein>
<dbReference type="AlphaFoldDB" id="A0A382RXS0"/>
<dbReference type="Pfam" id="PF05656">
    <property type="entry name" value="DUF805"/>
    <property type="match status" value="1"/>
</dbReference>
<dbReference type="GO" id="GO:0016020">
    <property type="term" value="C:membrane"/>
    <property type="evidence" value="ECO:0007669"/>
    <property type="project" value="InterPro"/>
</dbReference>
<gene>
    <name evidence="1" type="ORF">METZ01_LOCUS355277</name>
</gene>
<evidence type="ECO:0000313" key="1">
    <source>
        <dbReference type="EMBL" id="SVD02423.1"/>
    </source>
</evidence>
<dbReference type="InterPro" id="IPR008523">
    <property type="entry name" value="DUF805"/>
</dbReference>